<dbReference type="Pfam" id="PF07727">
    <property type="entry name" value="RVT_2"/>
    <property type="match status" value="1"/>
</dbReference>
<accession>A0A5E4GFR5</accession>
<proteinExistence type="predicted"/>
<dbReference type="Gramene" id="VVA38604">
    <property type="protein sequence ID" value="VVA38604"/>
    <property type="gene ID" value="Prudul26B005250"/>
</dbReference>
<dbReference type="InParanoid" id="A0A5E4GFR5"/>
<reference evidence="3" key="1">
    <citation type="journal article" date="2020" name="Plant J.">
        <title>Transposons played a major role in the diversification between the closely related almond and peach genomes: results from the almond genome sequence.</title>
        <authorList>
            <person name="Alioto T."/>
            <person name="Alexiou K.G."/>
            <person name="Bardil A."/>
            <person name="Barteri F."/>
            <person name="Castanera R."/>
            <person name="Cruz F."/>
            <person name="Dhingra A."/>
            <person name="Duval H."/>
            <person name="Fernandez I Marti A."/>
            <person name="Frias L."/>
            <person name="Galan B."/>
            <person name="Garcia J.L."/>
            <person name="Howad W."/>
            <person name="Gomez-Garrido J."/>
            <person name="Gut M."/>
            <person name="Julca I."/>
            <person name="Morata J."/>
            <person name="Puigdomenech P."/>
            <person name="Ribeca P."/>
            <person name="Rubio Cabetas M.J."/>
            <person name="Vlasova A."/>
            <person name="Wirthensohn M."/>
            <person name="Garcia-Mas J."/>
            <person name="Gabaldon T."/>
            <person name="Casacuberta J.M."/>
            <person name="Arus P."/>
        </authorList>
    </citation>
    <scope>NUCLEOTIDE SEQUENCE [LARGE SCALE GENOMIC DNA]</scope>
    <source>
        <strain evidence="3">cv. Texas</strain>
    </source>
</reference>
<dbReference type="Proteomes" id="UP000327085">
    <property type="component" value="Unassembled WGS sequence"/>
</dbReference>
<protein>
    <submittedName>
        <fullName evidence="2">PREDICTED: Retrovirus-related Pol poly from transposon</fullName>
    </submittedName>
</protein>
<feature type="domain" description="Reverse transcriptase Ty1/copia-type" evidence="1">
    <location>
        <begin position="23"/>
        <end position="82"/>
    </location>
</feature>
<evidence type="ECO:0000313" key="2">
    <source>
        <dbReference type="EMBL" id="VVA38604.1"/>
    </source>
</evidence>
<sequence>ASTKSEWQQAMIEEIQALQTQGTWDLVPPPSDKNIVGCRWIYKIKRHADGRIARYKARLVAQGFSQEQGIDFDETFSPVVRHTT</sequence>
<name>A0A5E4GFR5_PRUDU</name>
<organism evidence="2 3">
    <name type="scientific">Prunus dulcis</name>
    <name type="common">Almond</name>
    <name type="synonym">Amygdalus dulcis</name>
    <dbReference type="NCBI Taxonomy" id="3755"/>
    <lineage>
        <taxon>Eukaryota</taxon>
        <taxon>Viridiplantae</taxon>
        <taxon>Streptophyta</taxon>
        <taxon>Embryophyta</taxon>
        <taxon>Tracheophyta</taxon>
        <taxon>Spermatophyta</taxon>
        <taxon>Magnoliopsida</taxon>
        <taxon>eudicotyledons</taxon>
        <taxon>Gunneridae</taxon>
        <taxon>Pentapetalae</taxon>
        <taxon>rosids</taxon>
        <taxon>fabids</taxon>
        <taxon>Rosales</taxon>
        <taxon>Rosaceae</taxon>
        <taxon>Amygdaloideae</taxon>
        <taxon>Amygdaleae</taxon>
        <taxon>Prunus</taxon>
    </lineage>
</organism>
<evidence type="ECO:0000259" key="1">
    <source>
        <dbReference type="Pfam" id="PF07727"/>
    </source>
</evidence>
<dbReference type="AlphaFoldDB" id="A0A5E4GFR5"/>
<evidence type="ECO:0000313" key="3">
    <source>
        <dbReference type="Proteomes" id="UP000327085"/>
    </source>
</evidence>
<feature type="non-terminal residue" evidence="2">
    <location>
        <position position="1"/>
    </location>
</feature>
<dbReference type="InterPro" id="IPR013103">
    <property type="entry name" value="RVT_2"/>
</dbReference>
<feature type="non-terminal residue" evidence="2">
    <location>
        <position position="84"/>
    </location>
</feature>
<dbReference type="EMBL" id="CABIKO010000663">
    <property type="protein sequence ID" value="VVA38604.1"/>
    <property type="molecule type" value="Genomic_DNA"/>
</dbReference>
<gene>
    <name evidence="2" type="ORF">ALMOND_2B005250</name>
</gene>